<dbReference type="SUPFAM" id="SSF50447">
    <property type="entry name" value="Translation proteins"/>
    <property type="match status" value="1"/>
</dbReference>
<accession>Q97AP3</accession>
<dbReference type="InterPro" id="IPR018163">
    <property type="entry name" value="Thr/Ala-tRNA-synth_IIc_edit"/>
</dbReference>
<dbReference type="STRING" id="273116.gene:9381557"/>
<dbReference type="SUPFAM" id="SSF55186">
    <property type="entry name" value="ThrRS/AlaRS common domain"/>
    <property type="match status" value="1"/>
</dbReference>
<dbReference type="AlphaFoldDB" id="Q97AP3"/>
<name>Q97AP3_THEVO</name>
<dbReference type="Proteomes" id="UP000001017">
    <property type="component" value="Chromosome"/>
</dbReference>
<dbReference type="Gene3D" id="2.40.30.130">
    <property type="match status" value="1"/>
</dbReference>
<dbReference type="HOGENOM" id="CLU_004485_3_2_2"/>
<dbReference type="EMBL" id="BA000011">
    <property type="protein sequence ID" value="BAB59909.1"/>
    <property type="molecule type" value="Genomic_DNA"/>
</dbReference>
<dbReference type="KEGG" id="tvo:TVG0769525"/>
<gene>
    <name evidence="3" type="ORF">TVG0769525</name>
</gene>
<keyword evidence="4" id="KW-1185">Reference proteome</keyword>
<evidence type="ECO:0000256" key="2">
    <source>
        <dbReference type="ARBA" id="ARBA00022833"/>
    </source>
</evidence>
<dbReference type="PANTHER" id="PTHR43462:SF1">
    <property type="entry name" value="ALANYL-TRNA EDITING PROTEIN AARSD1"/>
    <property type="match status" value="1"/>
</dbReference>
<keyword evidence="2" id="KW-0862">Zinc</keyword>
<organism evidence="3 4">
    <name type="scientific">Thermoplasma volcanium (strain ATCC 51530 / DSM 4299 / JCM 9571 / NBRC 15438 / GSS1)</name>
    <dbReference type="NCBI Taxonomy" id="273116"/>
    <lineage>
        <taxon>Archaea</taxon>
        <taxon>Methanobacteriati</taxon>
        <taxon>Thermoplasmatota</taxon>
        <taxon>Thermoplasmata</taxon>
        <taxon>Thermoplasmatales</taxon>
        <taxon>Thermoplasmataceae</taxon>
        <taxon>Thermoplasma</taxon>
    </lineage>
</organism>
<reference evidence="3 4" key="2">
    <citation type="journal article" date="2000" name="Proc. Natl. Acad. Sci. U.S.A.">
        <title>Archaeal adaptation to higher temperatures revealed by genomic sequence of Thermoplasma volcanium.</title>
        <authorList>
            <person name="Kawashima T."/>
            <person name="Amano N."/>
            <person name="Koike H."/>
            <person name="Makino S."/>
            <person name="Higuchi S."/>
            <person name="Kawashima-Ohya Y."/>
            <person name="Watanabe K."/>
            <person name="Yamazaki M."/>
            <person name="Kanehori K."/>
            <person name="Kawamoto T."/>
            <person name="Nunoshiba T."/>
            <person name="Yamamoto Y."/>
            <person name="Aramaki H."/>
            <person name="Makino K."/>
            <person name="Suzuki M."/>
        </authorList>
    </citation>
    <scope>NUCLEOTIDE SEQUENCE [LARGE SCALE GENOMIC DNA]</scope>
    <source>
        <strain evidence="4">ATCC 51530 / DSM 4299 / JCM 9571 / NBRC 15438 / GSS1</strain>
    </source>
</reference>
<dbReference type="PaxDb" id="273116-14324983"/>
<keyword evidence="1" id="KW-0479">Metal-binding</keyword>
<dbReference type="Gene3D" id="3.30.980.10">
    <property type="entry name" value="Threonyl-trna Synthetase, Chain A, domain 2"/>
    <property type="match status" value="1"/>
</dbReference>
<dbReference type="GO" id="GO:0046872">
    <property type="term" value="F:metal ion binding"/>
    <property type="evidence" value="ECO:0007669"/>
    <property type="project" value="UniProtKB-KW"/>
</dbReference>
<dbReference type="PhylomeDB" id="Q97AP3"/>
<dbReference type="InterPro" id="IPR051335">
    <property type="entry name" value="Alanyl-tRNA_Editing_Enzymes"/>
</dbReference>
<reference evidence="3 4" key="1">
    <citation type="journal article" date="1999" name="Proc. Jpn. Acad.">
        <title>Determination of the complete genomic DNA sequence of Thermoplasma volvanium GSS1.</title>
        <authorList>
            <person name="Kawashima T."/>
            <person name="Yamamoto Y."/>
            <person name="Aramaki H."/>
            <person name="Nunoshiba T."/>
            <person name="Kawamoto T."/>
            <person name="Watanabe K."/>
            <person name="Yamazaki M."/>
            <person name="Kanehori K."/>
            <person name="Amano N."/>
            <person name="Ohya Y."/>
            <person name="Makino K."/>
            <person name="Suzuki M."/>
        </authorList>
    </citation>
    <scope>NUCLEOTIDE SEQUENCE [LARGE SCALE GENOMIC DNA]</scope>
    <source>
        <strain evidence="4">ATCC 51530 / DSM 4299 / JCM 9571 / NBRC 15438 / GSS1</strain>
    </source>
</reference>
<proteinExistence type="predicted"/>
<protein>
    <recommendedName>
        <fullName evidence="5">Alanyl-tRNA synthetase</fullName>
    </recommendedName>
</protein>
<dbReference type="GO" id="GO:0002161">
    <property type="term" value="F:aminoacyl-tRNA deacylase activity"/>
    <property type="evidence" value="ECO:0007669"/>
    <property type="project" value="UniProtKB-ARBA"/>
</dbReference>
<evidence type="ECO:0000313" key="4">
    <source>
        <dbReference type="Proteomes" id="UP000001017"/>
    </source>
</evidence>
<dbReference type="PANTHER" id="PTHR43462">
    <property type="entry name" value="ALANYL-TRNA EDITING PROTEIN"/>
    <property type="match status" value="1"/>
</dbReference>
<dbReference type="eggNOG" id="arCOG01254">
    <property type="taxonomic scope" value="Archaea"/>
</dbReference>
<dbReference type="OrthoDB" id="11392at2157"/>
<sequence>MKTEALYLNDAYKIEGIGTALFVEFTDMKVDKSIFYPTLFGEPNDTGKVIIEGKEYQIVDTIYDGEYIHLISMDTYPQGLVGKSVKQVIDWEKRYVHMRFRTALRLISGLSYKLWGVSCRVNETYDDRAWIDIEKPDITEEEITEVMSKANEMVKQNLEISFSYISMDEFLNRDDLKKMSIHETFDDEKIRIMRVPGLPDQPEFGVNVKNTGEVGEIKYKTTKARGKVSNRININF</sequence>
<dbReference type="InterPro" id="IPR009000">
    <property type="entry name" value="Transl_B-barrel_sf"/>
</dbReference>
<evidence type="ECO:0000256" key="1">
    <source>
        <dbReference type="ARBA" id="ARBA00022723"/>
    </source>
</evidence>
<dbReference type="GO" id="GO:0000166">
    <property type="term" value="F:nucleotide binding"/>
    <property type="evidence" value="ECO:0007669"/>
    <property type="project" value="InterPro"/>
</dbReference>
<evidence type="ECO:0008006" key="5">
    <source>
        <dbReference type="Google" id="ProtNLM"/>
    </source>
</evidence>
<evidence type="ECO:0000313" key="3">
    <source>
        <dbReference type="EMBL" id="BAB59909.1"/>
    </source>
</evidence>